<feature type="domain" description="Threonine/serine exporter-like N-terminal" evidence="8">
    <location>
        <begin position="10"/>
        <end position="245"/>
    </location>
</feature>
<keyword evidence="2" id="KW-1003">Cell membrane</keyword>
<comment type="similarity">
    <text evidence="6">Belongs to the ThrE exporter (TC 2.A.79) family.</text>
</comment>
<evidence type="ECO:0000256" key="4">
    <source>
        <dbReference type="ARBA" id="ARBA00022989"/>
    </source>
</evidence>
<evidence type="ECO:0000256" key="1">
    <source>
        <dbReference type="ARBA" id="ARBA00004651"/>
    </source>
</evidence>
<dbReference type="InterPro" id="IPR050539">
    <property type="entry name" value="ThrE_Dicarb/AminoAcid_Exp"/>
</dbReference>
<dbReference type="STRING" id="1122155.SAMN02745158_01338"/>
<protein>
    <submittedName>
        <fullName evidence="9">Uncharacterized membrane protein YjjP, DUF1212 family</fullName>
    </submittedName>
</protein>
<keyword evidence="4 7" id="KW-1133">Transmembrane helix</keyword>
<dbReference type="AlphaFoldDB" id="A0A1M4VQ09"/>
<proteinExistence type="inferred from homology"/>
<evidence type="ECO:0000259" key="8">
    <source>
        <dbReference type="Pfam" id="PF06738"/>
    </source>
</evidence>
<feature type="transmembrane region" description="Helical" evidence="7">
    <location>
        <begin position="224"/>
        <end position="248"/>
    </location>
</feature>
<dbReference type="PANTHER" id="PTHR34390:SF2">
    <property type="entry name" value="SUCCINATE TRANSPORTER SUBUNIT YJJP-RELATED"/>
    <property type="match status" value="1"/>
</dbReference>
<dbReference type="GO" id="GO:0015744">
    <property type="term" value="P:succinate transport"/>
    <property type="evidence" value="ECO:0007669"/>
    <property type="project" value="TreeGrafter"/>
</dbReference>
<dbReference type="EMBL" id="FQVI01000004">
    <property type="protein sequence ID" value="SHE71049.1"/>
    <property type="molecule type" value="Genomic_DNA"/>
</dbReference>
<feature type="transmembrane region" description="Helical" evidence="7">
    <location>
        <begin position="116"/>
        <end position="134"/>
    </location>
</feature>
<evidence type="ECO:0000256" key="3">
    <source>
        <dbReference type="ARBA" id="ARBA00022692"/>
    </source>
</evidence>
<gene>
    <name evidence="9" type="ORF">SAMN02745158_01338</name>
</gene>
<feature type="transmembrane region" description="Helical" evidence="7">
    <location>
        <begin position="165"/>
        <end position="182"/>
    </location>
</feature>
<dbReference type="GO" id="GO:0005886">
    <property type="term" value="C:plasma membrane"/>
    <property type="evidence" value="ECO:0007669"/>
    <property type="project" value="UniProtKB-SubCell"/>
</dbReference>
<dbReference type="PANTHER" id="PTHR34390">
    <property type="entry name" value="UPF0442 PROTEIN YJJB-RELATED"/>
    <property type="match status" value="1"/>
</dbReference>
<dbReference type="Pfam" id="PF06738">
    <property type="entry name" value="ThrE"/>
    <property type="match status" value="1"/>
</dbReference>
<organism evidence="9 10">
    <name type="scientific">Lactonifactor longoviformis DSM 17459</name>
    <dbReference type="NCBI Taxonomy" id="1122155"/>
    <lineage>
        <taxon>Bacteria</taxon>
        <taxon>Bacillati</taxon>
        <taxon>Bacillota</taxon>
        <taxon>Clostridia</taxon>
        <taxon>Eubacteriales</taxon>
        <taxon>Clostridiaceae</taxon>
        <taxon>Lactonifactor</taxon>
    </lineage>
</organism>
<keyword evidence="3 7" id="KW-0812">Transmembrane</keyword>
<dbReference type="Proteomes" id="UP000184245">
    <property type="component" value="Unassembled WGS sequence"/>
</dbReference>
<evidence type="ECO:0000313" key="10">
    <source>
        <dbReference type="Proteomes" id="UP000184245"/>
    </source>
</evidence>
<comment type="subcellular location">
    <subcellularLocation>
        <location evidence="1">Cell membrane</location>
        <topology evidence="1">Multi-pass membrane protein</topology>
    </subcellularLocation>
</comment>
<dbReference type="RefSeq" id="WP_072850155.1">
    <property type="nucleotide sequence ID" value="NZ_FQVI01000004.1"/>
</dbReference>
<evidence type="ECO:0000256" key="7">
    <source>
        <dbReference type="SAM" id="Phobius"/>
    </source>
</evidence>
<dbReference type="GO" id="GO:0022857">
    <property type="term" value="F:transmembrane transporter activity"/>
    <property type="evidence" value="ECO:0007669"/>
    <property type="project" value="InterPro"/>
</dbReference>
<reference evidence="9 10" key="1">
    <citation type="submission" date="2016-11" db="EMBL/GenBank/DDBJ databases">
        <authorList>
            <person name="Jaros S."/>
            <person name="Januszkiewicz K."/>
            <person name="Wedrychowicz H."/>
        </authorList>
    </citation>
    <scope>NUCLEOTIDE SEQUENCE [LARGE SCALE GENOMIC DNA]</scope>
    <source>
        <strain evidence="9 10">DSM 17459</strain>
    </source>
</reference>
<name>A0A1M4VQ09_9CLOT</name>
<dbReference type="OrthoDB" id="9813917at2"/>
<sequence>MDYEKLLDRILELGAQMLMAGAEISRVEDSVTRICSAYEMEKSDVFSITSCLIVTIHTKEGRILTQVRRILAYDTDLERLERCNRLSRDICEYHLSIEAIDERLERIRSSKTYPEFIMCLAYVMISACFSVFFGGDCMDAVAAAVTGLVIRCMVKLNERVGMNRIIKNIICSAAGGLCAWTLTRMGLGHSIDKIIIGNIMLLVPGVALTNGVRDMIHGDIISGGLRLLEAVLISVALAVGFAIVLIPLGA</sequence>
<keyword evidence="5 7" id="KW-0472">Membrane</keyword>
<evidence type="ECO:0000256" key="2">
    <source>
        <dbReference type="ARBA" id="ARBA00022475"/>
    </source>
</evidence>
<feature type="transmembrane region" description="Helical" evidence="7">
    <location>
        <begin position="194"/>
        <end position="212"/>
    </location>
</feature>
<dbReference type="InterPro" id="IPR010619">
    <property type="entry name" value="ThrE-like_N"/>
</dbReference>
<evidence type="ECO:0000313" key="9">
    <source>
        <dbReference type="EMBL" id="SHE71049.1"/>
    </source>
</evidence>
<evidence type="ECO:0000256" key="6">
    <source>
        <dbReference type="ARBA" id="ARBA00034125"/>
    </source>
</evidence>
<accession>A0A1M4VQ09</accession>
<evidence type="ECO:0000256" key="5">
    <source>
        <dbReference type="ARBA" id="ARBA00023136"/>
    </source>
</evidence>
<keyword evidence="10" id="KW-1185">Reference proteome</keyword>